<dbReference type="KEGG" id="bpw:WESB_2014"/>
<sequence length="98" mass="12116">MFLELYNNLKSYEQFSYTYIYEMINKIISPYKLIYKNNEERNYKDIIEDIKKNHFELIIKEREIDRLKKIMQEYFDNNNNKITNSILPSYRLNNKGLS</sequence>
<dbReference type="EMBL" id="HE793032">
    <property type="protein sequence ID" value="CCG57479.1"/>
    <property type="molecule type" value="Genomic_DNA"/>
</dbReference>
<dbReference type="AlphaFoldDB" id="K0JKK1"/>
<evidence type="ECO:0000313" key="1">
    <source>
        <dbReference type="EMBL" id="CCG57479.1"/>
    </source>
</evidence>
<dbReference type="HOGENOM" id="CLU_2328269_0_0_12"/>
<dbReference type="Proteomes" id="UP000003759">
    <property type="component" value="Chromosome"/>
</dbReference>
<organism evidence="1 2">
    <name type="scientific">Brachyspira pilosicoli WesB</name>
    <dbReference type="NCBI Taxonomy" id="1161918"/>
    <lineage>
        <taxon>Bacteria</taxon>
        <taxon>Pseudomonadati</taxon>
        <taxon>Spirochaetota</taxon>
        <taxon>Spirochaetia</taxon>
        <taxon>Brachyspirales</taxon>
        <taxon>Brachyspiraceae</taxon>
        <taxon>Brachyspira</taxon>
    </lineage>
</organism>
<reference evidence="1 2" key="1">
    <citation type="journal article" date="2012" name="BMC Genomics">
        <title>Comparative genomics of Brachyspira pilosicoli strains: genome rearrangements, reductions and correlation of genetic compliment with phenotypic diversity.</title>
        <authorList>
            <person name="Mappley L.J."/>
            <person name="Black M.L."/>
            <person name="Abuoun M."/>
            <person name="Darby A.C."/>
            <person name="Woodward M.J."/>
            <person name="Parkhill J."/>
            <person name="Turner A.K."/>
            <person name="Bellgard M.I."/>
            <person name="La T."/>
            <person name="Phillips N.D."/>
            <person name="La Ragione R.M."/>
            <person name="Hampson D.J."/>
        </authorList>
    </citation>
    <scope>NUCLEOTIDE SEQUENCE [LARGE SCALE GENOMIC DNA]</scope>
    <source>
        <strain evidence="1">WesB</strain>
    </source>
</reference>
<accession>K0JKK1</accession>
<protein>
    <submittedName>
        <fullName evidence="1">Uncharacterized protein</fullName>
    </submittedName>
</protein>
<dbReference type="PATRIC" id="fig|1161918.5.peg.1529"/>
<proteinExistence type="predicted"/>
<name>K0JKK1_BRAPL</name>
<gene>
    <name evidence="1" type="ORF">WESB_2014</name>
</gene>
<evidence type="ECO:0000313" key="2">
    <source>
        <dbReference type="Proteomes" id="UP000003759"/>
    </source>
</evidence>